<dbReference type="InterPro" id="IPR004843">
    <property type="entry name" value="Calcineurin-like_PHP"/>
</dbReference>
<gene>
    <name evidence="2" type="ORF">S01H1_41211</name>
</gene>
<organism evidence="2">
    <name type="scientific">marine sediment metagenome</name>
    <dbReference type="NCBI Taxonomy" id="412755"/>
    <lineage>
        <taxon>unclassified sequences</taxon>
        <taxon>metagenomes</taxon>
        <taxon>ecological metagenomes</taxon>
    </lineage>
</organism>
<dbReference type="PANTHER" id="PTHR43143">
    <property type="entry name" value="METALLOPHOSPHOESTERASE, CALCINEURIN SUPERFAMILY"/>
    <property type="match status" value="1"/>
</dbReference>
<evidence type="ECO:0000259" key="1">
    <source>
        <dbReference type="Pfam" id="PF00149"/>
    </source>
</evidence>
<evidence type="ECO:0000313" key="2">
    <source>
        <dbReference type="EMBL" id="GAG12035.1"/>
    </source>
</evidence>
<proteinExistence type="predicted"/>
<dbReference type="GO" id="GO:0016787">
    <property type="term" value="F:hydrolase activity"/>
    <property type="evidence" value="ECO:0007669"/>
    <property type="project" value="InterPro"/>
</dbReference>
<protein>
    <recommendedName>
        <fullName evidence="1">Calcineurin-like phosphoesterase domain-containing protein</fullName>
    </recommendedName>
</protein>
<reference evidence="2" key="1">
    <citation type="journal article" date="2014" name="Front. Microbiol.">
        <title>High frequency of phylogenetically diverse reductive dehalogenase-homologous genes in deep subseafloor sedimentary metagenomes.</title>
        <authorList>
            <person name="Kawai M."/>
            <person name="Futagami T."/>
            <person name="Toyoda A."/>
            <person name="Takaki Y."/>
            <person name="Nishi S."/>
            <person name="Hori S."/>
            <person name="Arai W."/>
            <person name="Tsubouchi T."/>
            <person name="Morono Y."/>
            <person name="Uchiyama I."/>
            <person name="Ito T."/>
            <person name="Fujiyama A."/>
            <person name="Inagaki F."/>
            <person name="Takami H."/>
        </authorList>
    </citation>
    <scope>NUCLEOTIDE SEQUENCE</scope>
    <source>
        <strain evidence="2">Expedition CK06-06</strain>
    </source>
</reference>
<feature type="domain" description="Calcineurin-like phosphoesterase" evidence="1">
    <location>
        <begin position="27"/>
        <end position="177"/>
    </location>
</feature>
<dbReference type="AlphaFoldDB" id="X0V1Q8"/>
<dbReference type="EMBL" id="BARS01026128">
    <property type="protein sequence ID" value="GAG12035.1"/>
    <property type="molecule type" value="Genomic_DNA"/>
</dbReference>
<dbReference type="SUPFAM" id="SSF56300">
    <property type="entry name" value="Metallo-dependent phosphatases"/>
    <property type="match status" value="1"/>
</dbReference>
<dbReference type="PANTHER" id="PTHR43143:SF5">
    <property type="entry name" value="SECRETED PROTEIN"/>
    <property type="match status" value="1"/>
</dbReference>
<feature type="non-terminal residue" evidence="2">
    <location>
        <position position="1"/>
    </location>
</feature>
<dbReference type="Gene3D" id="3.60.21.10">
    <property type="match status" value="1"/>
</dbReference>
<sequence>SENINSVGVQIFNNQTQWAVNSVDSINILFVTHLGDVVNDYWSITQWQNAYQSMTRLEDQVPWAVLPGNHDGFNVGSPGEDLSNYINYFVAPNSFQLFSAGNDEYLIFHLQYNPNNNVLAWANTIIAQYPTRRVIVSTHSYLNLAGSRTMIGERIWQNFVVPHADQVFLVLCGHIHGEARRSDLVNGNTVYQILSDYQSRTNGGNGWLRIFSFHPVEDRIYVSTYSPYLNSYENDQSSAFTLNYDMTSSQP</sequence>
<dbReference type="InterPro" id="IPR029052">
    <property type="entry name" value="Metallo-depent_PP-like"/>
</dbReference>
<name>X0V1Q8_9ZZZZ</name>
<comment type="caution">
    <text evidence="2">The sequence shown here is derived from an EMBL/GenBank/DDBJ whole genome shotgun (WGS) entry which is preliminary data.</text>
</comment>
<dbReference type="InterPro" id="IPR051918">
    <property type="entry name" value="STPP_CPPED1"/>
</dbReference>
<dbReference type="Pfam" id="PF00149">
    <property type="entry name" value="Metallophos"/>
    <property type="match status" value="1"/>
</dbReference>
<accession>X0V1Q8</accession>